<dbReference type="Proteomes" id="UP000541185">
    <property type="component" value="Unassembled WGS sequence"/>
</dbReference>
<dbReference type="PROSITE" id="PS00622">
    <property type="entry name" value="HTH_LUXR_1"/>
    <property type="match status" value="1"/>
</dbReference>
<dbReference type="RefSeq" id="WP_169418653.1">
    <property type="nucleotide sequence ID" value="NZ_JABBFX010000001.1"/>
</dbReference>
<keyword evidence="2" id="KW-0238">DNA-binding</keyword>
<evidence type="ECO:0000259" key="6">
    <source>
        <dbReference type="PROSITE" id="PS50110"/>
    </source>
</evidence>
<dbReference type="GO" id="GO:0000160">
    <property type="term" value="P:phosphorelay signal transduction system"/>
    <property type="evidence" value="ECO:0007669"/>
    <property type="project" value="InterPro"/>
</dbReference>
<dbReference type="SMART" id="SM00421">
    <property type="entry name" value="HTH_LUXR"/>
    <property type="match status" value="1"/>
</dbReference>
<organism evidence="7 8">
    <name type="scientific">Ramlibacter agri</name>
    <dbReference type="NCBI Taxonomy" id="2728837"/>
    <lineage>
        <taxon>Bacteria</taxon>
        <taxon>Pseudomonadati</taxon>
        <taxon>Pseudomonadota</taxon>
        <taxon>Betaproteobacteria</taxon>
        <taxon>Burkholderiales</taxon>
        <taxon>Comamonadaceae</taxon>
        <taxon>Ramlibacter</taxon>
    </lineage>
</organism>
<sequence length="223" mass="24458">MTRLAEQRQEAGGPSRKVHVVDDDPMVLAAIARLLRLHDFDVAIHAGAQAFLDAYDPAQTCCALVDVAMPGMDGLALQALLLQRDGPPLVFLSGFADVATCAAAMRHGAVDFLKKPVDEAMLVAALERALQRDAQMRERRAERSDAERRLATLTAREFEVLQHVMSGRLNKQIAYDLDIAEKTVKVHRARAMEKMGVQSVAAVVQLVERWLADAVRARGKQPG</sequence>
<dbReference type="InterPro" id="IPR016032">
    <property type="entry name" value="Sig_transdc_resp-reg_C-effctor"/>
</dbReference>
<dbReference type="PANTHER" id="PTHR44688:SF16">
    <property type="entry name" value="DNA-BINDING TRANSCRIPTIONAL ACTIVATOR DEVR_DOSR"/>
    <property type="match status" value="1"/>
</dbReference>
<dbReference type="GO" id="GO:0006355">
    <property type="term" value="P:regulation of DNA-templated transcription"/>
    <property type="evidence" value="ECO:0007669"/>
    <property type="project" value="InterPro"/>
</dbReference>
<keyword evidence="4" id="KW-0597">Phosphoprotein</keyword>
<reference evidence="7 8" key="1">
    <citation type="submission" date="2020-04" db="EMBL/GenBank/DDBJ databases">
        <title>Ramlibacter sp. G-1-2-2 isolated from soil.</title>
        <authorList>
            <person name="Dahal R.H."/>
        </authorList>
    </citation>
    <scope>NUCLEOTIDE SEQUENCE [LARGE SCALE GENOMIC DNA]</scope>
    <source>
        <strain evidence="7 8">G-1-2-2</strain>
    </source>
</reference>
<dbReference type="Pfam" id="PF00196">
    <property type="entry name" value="GerE"/>
    <property type="match status" value="1"/>
</dbReference>
<name>A0A848H4S4_9BURK</name>
<feature type="modified residue" description="4-aspartylphosphate" evidence="4">
    <location>
        <position position="66"/>
    </location>
</feature>
<dbReference type="PROSITE" id="PS50110">
    <property type="entry name" value="RESPONSE_REGULATORY"/>
    <property type="match status" value="1"/>
</dbReference>
<evidence type="ECO:0000256" key="4">
    <source>
        <dbReference type="PROSITE-ProRule" id="PRU00169"/>
    </source>
</evidence>
<dbReference type="InterPro" id="IPR036388">
    <property type="entry name" value="WH-like_DNA-bd_sf"/>
</dbReference>
<dbReference type="PROSITE" id="PS50043">
    <property type="entry name" value="HTH_LUXR_2"/>
    <property type="match status" value="1"/>
</dbReference>
<dbReference type="InterPro" id="IPR001789">
    <property type="entry name" value="Sig_transdc_resp-reg_receiver"/>
</dbReference>
<dbReference type="Pfam" id="PF00072">
    <property type="entry name" value="Response_reg"/>
    <property type="match status" value="1"/>
</dbReference>
<feature type="domain" description="HTH luxR-type" evidence="5">
    <location>
        <begin position="146"/>
        <end position="211"/>
    </location>
</feature>
<dbReference type="EMBL" id="JABBFX010000001">
    <property type="protein sequence ID" value="NML44531.1"/>
    <property type="molecule type" value="Genomic_DNA"/>
</dbReference>
<dbReference type="CDD" id="cd06170">
    <property type="entry name" value="LuxR_C_like"/>
    <property type="match status" value="1"/>
</dbReference>
<comment type="caution">
    <text evidence="7">The sequence shown here is derived from an EMBL/GenBank/DDBJ whole genome shotgun (WGS) entry which is preliminary data.</text>
</comment>
<feature type="domain" description="Response regulatory" evidence="6">
    <location>
        <begin position="17"/>
        <end position="130"/>
    </location>
</feature>
<gene>
    <name evidence="7" type="ORF">HHL11_12265</name>
</gene>
<dbReference type="Gene3D" id="1.10.10.10">
    <property type="entry name" value="Winged helix-like DNA-binding domain superfamily/Winged helix DNA-binding domain"/>
    <property type="match status" value="1"/>
</dbReference>
<keyword evidence="3" id="KW-0804">Transcription</keyword>
<proteinExistence type="predicted"/>
<evidence type="ECO:0000256" key="3">
    <source>
        <dbReference type="ARBA" id="ARBA00023163"/>
    </source>
</evidence>
<evidence type="ECO:0000313" key="8">
    <source>
        <dbReference type="Proteomes" id="UP000541185"/>
    </source>
</evidence>
<dbReference type="GO" id="GO:0003677">
    <property type="term" value="F:DNA binding"/>
    <property type="evidence" value="ECO:0007669"/>
    <property type="project" value="UniProtKB-KW"/>
</dbReference>
<dbReference type="InterPro" id="IPR011006">
    <property type="entry name" value="CheY-like_superfamily"/>
</dbReference>
<dbReference type="PANTHER" id="PTHR44688">
    <property type="entry name" value="DNA-BINDING TRANSCRIPTIONAL ACTIVATOR DEVR_DOSR"/>
    <property type="match status" value="1"/>
</dbReference>
<evidence type="ECO:0000313" key="7">
    <source>
        <dbReference type="EMBL" id="NML44531.1"/>
    </source>
</evidence>
<evidence type="ECO:0000256" key="1">
    <source>
        <dbReference type="ARBA" id="ARBA00023015"/>
    </source>
</evidence>
<keyword evidence="1" id="KW-0805">Transcription regulation</keyword>
<dbReference type="AlphaFoldDB" id="A0A848H4S4"/>
<accession>A0A848H4S4</accession>
<keyword evidence="8" id="KW-1185">Reference proteome</keyword>
<dbReference type="SUPFAM" id="SSF46894">
    <property type="entry name" value="C-terminal effector domain of the bipartite response regulators"/>
    <property type="match status" value="1"/>
</dbReference>
<dbReference type="InterPro" id="IPR000792">
    <property type="entry name" value="Tscrpt_reg_LuxR_C"/>
</dbReference>
<dbReference type="PRINTS" id="PR00038">
    <property type="entry name" value="HTHLUXR"/>
</dbReference>
<dbReference type="Gene3D" id="3.40.50.2300">
    <property type="match status" value="1"/>
</dbReference>
<dbReference type="SMART" id="SM00448">
    <property type="entry name" value="REC"/>
    <property type="match status" value="1"/>
</dbReference>
<evidence type="ECO:0000256" key="2">
    <source>
        <dbReference type="ARBA" id="ARBA00023125"/>
    </source>
</evidence>
<dbReference type="SUPFAM" id="SSF52172">
    <property type="entry name" value="CheY-like"/>
    <property type="match status" value="1"/>
</dbReference>
<evidence type="ECO:0000259" key="5">
    <source>
        <dbReference type="PROSITE" id="PS50043"/>
    </source>
</evidence>
<protein>
    <submittedName>
        <fullName evidence="7">Response regulator transcription factor</fullName>
    </submittedName>
</protein>